<dbReference type="Pfam" id="PF13435">
    <property type="entry name" value="Cytochrome_C554"/>
    <property type="match status" value="2"/>
</dbReference>
<dbReference type="Pfam" id="PF11783">
    <property type="entry name" value="Cytochrome_cB"/>
    <property type="match status" value="1"/>
</dbReference>
<evidence type="ECO:0000313" key="4">
    <source>
        <dbReference type="Proteomes" id="UP000295443"/>
    </source>
</evidence>
<dbReference type="EMBL" id="SJZB01000007">
    <property type="protein sequence ID" value="TCJ19510.1"/>
    <property type="molecule type" value="Genomic_DNA"/>
</dbReference>
<dbReference type="RefSeq" id="WP_131444506.1">
    <property type="nucleotide sequence ID" value="NZ_SJZB01000007.1"/>
</dbReference>
<dbReference type="InterPro" id="IPR023155">
    <property type="entry name" value="Cyt_c-552/4"/>
</dbReference>
<dbReference type="InterPro" id="IPR036280">
    <property type="entry name" value="Multihaem_cyt_sf"/>
</dbReference>
<dbReference type="OrthoDB" id="9788513at2"/>
<dbReference type="InterPro" id="IPR024673">
    <property type="entry name" value="Octahem_Cyt_c"/>
</dbReference>
<evidence type="ECO:0000259" key="2">
    <source>
        <dbReference type="Pfam" id="PF13435"/>
    </source>
</evidence>
<accession>A0A4R1BPG9</accession>
<dbReference type="GO" id="GO:0016491">
    <property type="term" value="F:oxidoreductase activity"/>
    <property type="evidence" value="ECO:0007669"/>
    <property type="project" value="TreeGrafter"/>
</dbReference>
<evidence type="ECO:0000256" key="1">
    <source>
        <dbReference type="ARBA" id="ARBA00022729"/>
    </source>
</evidence>
<dbReference type="PANTHER" id="PTHR35038:SF5">
    <property type="entry name" value="CYTOCHROME C-TYPE PROTEIN NRFB"/>
    <property type="match status" value="1"/>
</dbReference>
<evidence type="ECO:0000313" key="3">
    <source>
        <dbReference type="EMBL" id="TCJ19510.1"/>
    </source>
</evidence>
<name>A0A4R1BPG9_9PROT</name>
<sequence>MNIRFPRWILGLIAIGLLILVPYAYQHPMMKPSQDAAANIPIKSAHVDHRDIVKGDFKTGQDVTRACLVCHKDAAAELMKTSHWTWHSKAFEVPWRKGPVTIGKINQLNNFCIGSQGNENKCNSCHIGYGWEAGKAAQQVNPENVDCLVCHADPASYGKGLFGNPSPKVNLLAAAKSVRATTRDNCGKCHFDGGGGNGVKHGDLDESLYFPARALDVHMGGKQHMKCSDCHVTRKHQILGRMLADNYTIDPAEQVSCEQCHKGTIHKDERISTHVKTVACQTCHIPAVAREEPTKVYWDWSTAGQNGRKEDHYTYLKIKGDFSYDSNITPTYLWFNGNNEYRYLLGDQINREGPTYINRPAGSIKDPKARIFPFKVHIAKQPYDKVNGYLLQPVTSGKDGFWTNFDWNQAFELAVPITGLAYSGQYGFTETYMYFPSTHMVQSPDAALQCDDCHSSTGKPGRLDWTALGYPGDPVKWGGRKLP</sequence>
<feature type="domain" description="Cytochrome c-552/4" evidence="2">
    <location>
        <begin position="221"/>
        <end position="261"/>
    </location>
</feature>
<dbReference type="PIRSF" id="PIRSF039014">
    <property type="entry name" value="OTR_cyc"/>
    <property type="match status" value="1"/>
</dbReference>
<proteinExistence type="predicted"/>
<dbReference type="Gene3D" id="3.90.10.10">
    <property type="entry name" value="Cytochrome C3"/>
    <property type="match status" value="1"/>
</dbReference>
<protein>
    <submittedName>
        <fullName evidence="3">Tetrathionate reductase family octaheme c-type cytochrome</fullName>
    </submittedName>
</protein>
<organism evidence="3 4">
    <name type="scientific">Parasulfuritortus cantonensis</name>
    <dbReference type="NCBI Taxonomy" id="2528202"/>
    <lineage>
        <taxon>Bacteria</taxon>
        <taxon>Pseudomonadati</taxon>
        <taxon>Pseudomonadota</taxon>
        <taxon>Betaproteobacteria</taxon>
        <taxon>Nitrosomonadales</taxon>
        <taxon>Thiobacillaceae</taxon>
        <taxon>Parasulfuritortus</taxon>
    </lineage>
</organism>
<dbReference type="SUPFAM" id="SSF48695">
    <property type="entry name" value="Multiheme cytochromes"/>
    <property type="match status" value="1"/>
</dbReference>
<dbReference type="PANTHER" id="PTHR35038">
    <property type="entry name" value="DISSIMILATORY SULFITE REDUCTASE SIRA"/>
    <property type="match status" value="1"/>
</dbReference>
<gene>
    <name evidence="3" type="ORF">EZJ19_01345</name>
</gene>
<dbReference type="InterPro" id="IPR051829">
    <property type="entry name" value="Multiheme_Cytochr_ET"/>
</dbReference>
<reference evidence="3 4" key="1">
    <citation type="submission" date="2019-03" db="EMBL/GenBank/DDBJ databases">
        <title>Genome sequence of Thiobacillaceae bacterium LSR1, a sulfur-oxidizing bacterium isolated from freshwater sediment.</title>
        <authorList>
            <person name="Li S."/>
        </authorList>
    </citation>
    <scope>NUCLEOTIDE SEQUENCE [LARGE SCALE GENOMIC DNA]</scope>
    <source>
        <strain evidence="3 4">LSR1</strain>
    </source>
</reference>
<keyword evidence="1" id="KW-0732">Signal</keyword>
<dbReference type="NCBIfam" id="TIGR04315">
    <property type="entry name" value="octaheme_Shew"/>
    <property type="match status" value="1"/>
</dbReference>
<keyword evidence="4" id="KW-1185">Reference proteome</keyword>
<dbReference type="AlphaFoldDB" id="A0A4R1BPG9"/>
<comment type="caution">
    <text evidence="3">The sequence shown here is derived from an EMBL/GenBank/DDBJ whole genome shotgun (WGS) entry which is preliminary data.</text>
</comment>
<dbReference type="Proteomes" id="UP000295443">
    <property type="component" value="Unassembled WGS sequence"/>
</dbReference>
<feature type="domain" description="Cytochrome c-552/4" evidence="2">
    <location>
        <begin position="66"/>
        <end position="151"/>
    </location>
</feature>